<keyword evidence="5" id="KW-0276">Fatty acid metabolism</keyword>
<name>A0ABU2WH35_9GAMM</name>
<feature type="domain" description="Fatty acid desaturase" evidence="14">
    <location>
        <begin position="45"/>
        <end position="263"/>
    </location>
</feature>
<keyword evidence="7 15" id="KW-0560">Oxidoreductase</keyword>
<comment type="caution">
    <text evidence="15">The sequence shown here is derived from an EMBL/GenBank/DDBJ whole genome shotgun (WGS) entry which is preliminary data.</text>
</comment>
<dbReference type="CDD" id="cd03505">
    <property type="entry name" value="Delta9-FADS-like"/>
    <property type="match status" value="1"/>
</dbReference>
<evidence type="ECO:0000256" key="10">
    <source>
        <dbReference type="ARBA" id="ARBA00023136"/>
    </source>
</evidence>
<evidence type="ECO:0000256" key="12">
    <source>
        <dbReference type="SAM" id="Coils"/>
    </source>
</evidence>
<dbReference type="PANTHER" id="PTHR11351:SF31">
    <property type="entry name" value="DESATURASE 1, ISOFORM A-RELATED"/>
    <property type="match status" value="1"/>
</dbReference>
<keyword evidence="12" id="KW-0175">Coiled coil</keyword>
<keyword evidence="16" id="KW-1185">Reference proteome</keyword>
<comment type="similarity">
    <text evidence="2">Belongs to the fatty acid desaturase type 2 family.</text>
</comment>
<dbReference type="EMBL" id="JAVRIC010000006">
    <property type="protein sequence ID" value="MDT0496949.1"/>
    <property type="molecule type" value="Genomic_DNA"/>
</dbReference>
<keyword evidence="9" id="KW-0443">Lipid metabolism</keyword>
<dbReference type="InterPro" id="IPR015876">
    <property type="entry name" value="Acyl-CoA_DS"/>
</dbReference>
<evidence type="ECO:0000313" key="16">
    <source>
        <dbReference type="Proteomes" id="UP001254608"/>
    </source>
</evidence>
<dbReference type="InterPro" id="IPR005804">
    <property type="entry name" value="FA_desaturase_dom"/>
</dbReference>
<evidence type="ECO:0000256" key="4">
    <source>
        <dbReference type="ARBA" id="ARBA00022692"/>
    </source>
</evidence>
<proteinExistence type="inferred from homology"/>
<evidence type="ECO:0000256" key="8">
    <source>
        <dbReference type="ARBA" id="ARBA00023004"/>
    </source>
</evidence>
<dbReference type="EC" id="1.14.19.-" evidence="15"/>
<evidence type="ECO:0000256" key="6">
    <source>
        <dbReference type="ARBA" id="ARBA00022989"/>
    </source>
</evidence>
<accession>A0ABU2WH35</accession>
<organism evidence="15 16">
    <name type="scientific">Banduia mediterranea</name>
    <dbReference type="NCBI Taxonomy" id="3075609"/>
    <lineage>
        <taxon>Bacteria</taxon>
        <taxon>Pseudomonadati</taxon>
        <taxon>Pseudomonadota</taxon>
        <taxon>Gammaproteobacteria</taxon>
        <taxon>Nevskiales</taxon>
        <taxon>Algiphilaceae</taxon>
        <taxon>Banduia</taxon>
    </lineage>
</organism>
<dbReference type="GO" id="GO:0016491">
    <property type="term" value="F:oxidoreductase activity"/>
    <property type="evidence" value="ECO:0007669"/>
    <property type="project" value="UniProtKB-KW"/>
</dbReference>
<evidence type="ECO:0000256" key="11">
    <source>
        <dbReference type="ARBA" id="ARBA00023160"/>
    </source>
</evidence>
<keyword evidence="4 13" id="KW-0812">Transmembrane</keyword>
<evidence type="ECO:0000313" key="15">
    <source>
        <dbReference type="EMBL" id="MDT0496949.1"/>
    </source>
</evidence>
<dbReference type="PANTHER" id="PTHR11351">
    <property type="entry name" value="ACYL-COA DESATURASE"/>
    <property type="match status" value="1"/>
</dbReference>
<evidence type="ECO:0000256" key="5">
    <source>
        <dbReference type="ARBA" id="ARBA00022832"/>
    </source>
</evidence>
<feature type="coiled-coil region" evidence="12">
    <location>
        <begin position="353"/>
        <end position="380"/>
    </location>
</feature>
<dbReference type="Pfam" id="PF00487">
    <property type="entry name" value="FA_desaturase"/>
    <property type="match status" value="1"/>
</dbReference>
<evidence type="ECO:0000256" key="7">
    <source>
        <dbReference type="ARBA" id="ARBA00023002"/>
    </source>
</evidence>
<evidence type="ECO:0000259" key="14">
    <source>
        <dbReference type="Pfam" id="PF00487"/>
    </source>
</evidence>
<dbReference type="RefSeq" id="WP_311364343.1">
    <property type="nucleotide sequence ID" value="NZ_JAVRIC010000006.1"/>
</dbReference>
<feature type="transmembrane region" description="Helical" evidence="13">
    <location>
        <begin position="77"/>
        <end position="99"/>
    </location>
</feature>
<feature type="transmembrane region" description="Helical" evidence="13">
    <location>
        <begin position="161"/>
        <end position="180"/>
    </location>
</feature>
<evidence type="ECO:0000256" key="9">
    <source>
        <dbReference type="ARBA" id="ARBA00023098"/>
    </source>
</evidence>
<keyword evidence="11" id="KW-0275">Fatty acid biosynthesis</keyword>
<evidence type="ECO:0000256" key="3">
    <source>
        <dbReference type="ARBA" id="ARBA00022516"/>
    </source>
</evidence>
<keyword evidence="10 13" id="KW-0472">Membrane</keyword>
<comment type="subcellular location">
    <subcellularLocation>
        <location evidence="1">Membrane</location>
        <topology evidence="1">Multi-pass membrane protein</topology>
    </subcellularLocation>
</comment>
<feature type="transmembrane region" description="Helical" evidence="13">
    <location>
        <begin position="43"/>
        <end position="65"/>
    </location>
</feature>
<feature type="transmembrane region" description="Helical" evidence="13">
    <location>
        <begin position="15"/>
        <end position="36"/>
    </location>
</feature>
<evidence type="ECO:0000256" key="13">
    <source>
        <dbReference type="SAM" id="Phobius"/>
    </source>
</evidence>
<reference evidence="15 16" key="1">
    <citation type="submission" date="2023-09" db="EMBL/GenBank/DDBJ databases">
        <authorList>
            <person name="Rey-Velasco X."/>
        </authorList>
    </citation>
    <scope>NUCLEOTIDE SEQUENCE [LARGE SCALE GENOMIC DNA]</scope>
    <source>
        <strain evidence="15 16">W345</strain>
    </source>
</reference>
<evidence type="ECO:0000256" key="2">
    <source>
        <dbReference type="ARBA" id="ARBA00008749"/>
    </source>
</evidence>
<gene>
    <name evidence="15" type="ORF">RM530_06160</name>
</gene>
<protein>
    <submittedName>
        <fullName evidence="15">Fatty acid desaturase</fullName>
        <ecNumber evidence="15">1.14.19.-</ecNumber>
    </submittedName>
</protein>
<keyword evidence="6 13" id="KW-1133">Transmembrane helix</keyword>
<sequence length="382" mass="44539">MTDVVRGFANSPLNWPAIIMFGLTHGLVLTLLPWYALTHDFSLAAWIGAAFFMGATGMSITAGYHRLWSHRAYEAHWLVRLPLMLFGAMSLQNSTLIWASLHRVHHKNVDHVDLDPYSIRRGFWFAHMGWMLRDYPSAELDLSNVRDLEKDPLLAFQHKHYLGLALFMNIGMPLLVGAAFGDAWGFLLLGGLLRIVLNHHFTFFINSAAHWWGRRPYTIENSARDNDLISLVTFGEGYHNYHHLFQWDYRNGIRWWQFDPTKWLIYGCSTLGLAWNLKRVPEFLVQRAMLERQFAEARLDLEGCNHHPTRLQALQTLLQHEVEAFGAIMGEWRSLQTDRFEAARKQIADTWENSEVRRRLAHLEESLRTQRKRVRLLRLQSV</sequence>
<keyword evidence="8" id="KW-0408">Iron</keyword>
<dbReference type="PRINTS" id="PR00075">
    <property type="entry name" value="FACDDSATRASE"/>
</dbReference>
<dbReference type="Proteomes" id="UP001254608">
    <property type="component" value="Unassembled WGS sequence"/>
</dbReference>
<evidence type="ECO:0000256" key="1">
    <source>
        <dbReference type="ARBA" id="ARBA00004141"/>
    </source>
</evidence>
<keyword evidence="3" id="KW-0444">Lipid biosynthesis</keyword>